<protein>
    <submittedName>
        <fullName evidence="2">Uncharacterized protein</fullName>
    </submittedName>
</protein>
<accession>A0A8T3BLN9</accession>
<feature type="transmembrane region" description="Helical" evidence="1">
    <location>
        <begin position="51"/>
        <end position="74"/>
    </location>
</feature>
<dbReference type="Proteomes" id="UP000829196">
    <property type="component" value="Unassembled WGS sequence"/>
</dbReference>
<feature type="transmembrane region" description="Helical" evidence="1">
    <location>
        <begin position="12"/>
        <end position="31"/>
    </location>
</feature>
<sequence>MADAVTASFGLSCGYLMFLLPWTMMWSIYLNPLDGLWETRGFDGFSEDMKWTFFLSPGGVLILLFYSCYFRIFLSSRF</sequence>
<evidence type="ECO:0000313" key="3">
    <source>
        <dbReference type="Proteomes" id="UP000829196"/>
    </source>
</evidence>
<name>A0A8T3BLN9_DENNO</name>
<dbReference type="AlphaFoldDB" id="A0A8T3BLN9"/>
<reference evidence="2" key="1">
    <citation type="journal article" date="2022" name="Front. Genet.">
        <title>Chromosome-Scale Assembly of the Dendrobium nobile Genome Provides Insights Into the Molecular Mechanism of the Biosynthesis of the Medicinal Active Ingredient of Dendrobium.</title>
        <authorList>
            <person name="Xu Q."/>
            <person name="Niu S.-C."/>
            <person name="Li K.-L."/>
            <person name="Zheng P.-J."/>
            <person name="Zhang X.-J."/>
            <person name="Jia Y."/>
            <person name="Liu Y."/>
            <person name="Niu Y.-X."/>
            <person name="Yu L.-H."/>
            <person name="Chen D.-F."/>
            <person name="Zhang G.-Q."/>
        </authorList>
    </citation>
    <scope>NUCLEOTIDE SEQUENCE</scope>
    <source>
        <tissue evidence="2">Leaf</tissue>
    </source>
</reference>
<organism evidence="2 3">
    <name type="scientific">Dendrobium nobile</name>
    <name type="common">Orchid</name>
    <dbReference type="NCBI Taxonomy" id="94219"/>
    <lineage>
        <taxon>Eukaryota</taxon>
        <taxon>Viridiplantae</taxon>
        <taxon>Streptophyta</taxon>
        <taxon>Embryophyta</taxon>
        <taxon>Tracheophyta</taxon>
        <taxon>Spermatophyta</taxon>
        <taxon>Magnoliopsida</taxon>
        <taxon>Liliopsida</taxon>
        <taxon>Asparagales</taxon>
        <taxon>Orchidaceae</taxon>
        <taxon>Epidendroideae</taxon>
        <taxon>Malaxideae</taxon>
        <taxon>Dendrobiinae</taxon>
        <taxon>Dendrobium</taxon>
    </lineage>
</organism>
<keyword evidence="1" id="KW-0812">Transmembrane</keyword>
<gene>
    <name evidence="2" type="ORF">KFK09_009527</name>
</gene>
<dbReference type="EMBL" id="JAGYWB010000008">
    <property type="protein sequence ID" value="KAI0513503.1"/>
    <property type="molecule type" value="Genomic_DNA"/>
</dbReference>
<proteinExistence type="predicted"/>
<keyword evidence="1" id="KW-1133">Transmembrane helix</keyword>
<evidence type="ECO:0000256" key="1">
    <source>
        <dbReference type="SAM" id="Phobius"/>
    </source>
</evidence>
<comment type="caution">
    <text evidence="2">The sequence shown here is derived from an EMBL/GenBank/DDBJ whole genome shotgun (WGS) entry which is preliminary data.</text>
</comment>
<evidence type="ECO:0000313" key="2">
    <source>
        <dbReference type="EMBL" id="KAI0513503.1"/>
    </source>
</evidence>
<keyword evidence="3" id="KW-1185">Reference proteome</keyword>
<keyword evidence="1" id="KW-0472">Membrane</keyword>